<organism evidence="1 2">
    <name type="scientific">Flavobacterium hungaricum</name>
    <dbReference type="NCBI Taxonomy" id="2082725"/>
    <lineage>
        <taxon>Bacteria</taxon>
        <taxon>Pseudomonadati</taxon>
        <taxon>Bacteroidota</taxon>
        <taxon>Flavobacteriia</taxon>
        <taxon>Flavobacteriales</taxon>
        <taxon>Flavobacteriaceae</taxon>
        <taxon>Flavobacterium</taxon>
    </lineage>
</organism>
<dbReference type="RefSeq" id="WP_194141321.1">
    <property type="nucleotide sequence ID" value="NZ_PRDM01000007.1"/>
</dbReference>
<protein>
    <submittedName>
        <fullName evidence="1">Uncharacterized protein</fullName>
    </submittedName>
</protein>
<dbReference type="EMBL" id="PRDM01000007">
    <property type="protein sequence ID" value="MBE8728200.1"/>
    <property type="molecule type" value="Genomic_DNA"/>
</dbReference>
<evidence type="ECO:0000313" key="2">
    <source>
        <dbReference type="Proteomes" id="UP000640614"/>
    </source>
</evidence>
<comment type="caution">
    <text evidence="1">The sequence shown here is derived from an EMBL/GenBank/DDBJ whole genome shotgun (WGS) entry which is preliminary data.</text>
</comment>
<keyword evidence="2" id="KW-1185">Reference proteome</keyword>
<dbReference type="Proteomes" id="UP000640614">
    <property type="component" value="Unassembled WGS sequence"/>
</dbReference>
<gene>
    <name evidence="1" type="ORF">C4F50_25070</name>
</gene>
<proteinExistence type="predicted"/>
<name>A0ABR9TS82_9FLAO</name>
<sequence>MRKVFGITMTILFLLVSFQQALIVVHFKLNQKNIEKEFCVNKAKPKMQCHGQCHLKKELEKSEKSDLELTGIGKKIDINMIQIFDFSLEISKTIHYAKKIVYKEWGKSAPSLEIFVPPPIL</sequence>
<evidence type="ECO:0000313" key="1">
    <source>
        <dbReference type="EMBL" id="MBE8728200.1"/>
    </source>
</evidence>
<accession>A0ABR9TS82</accession>
<reference evidence="1 2" key="1">
    <citation type="submission" date="2018-07" db="EMBL/GenBank/DDBJ databases">
        <title>Genome assembly of strain KB82.</title>
        <authorList>
            <person name="Kukolya J."/>
            <person name="Horvath B."/>
            <person name="Nagy I."/>
            <person name="Toth A."/>
        </authorList>
    </citation>
    <scope>NUCLEOTIDE SEQUENCE [LARGE SCALE GENOMIC DNA]</scope>
    <source>
        <strain evidence="1 2">Kb82</strain>
    </source>
</reference>